<dbReference type="Pfam" id="PF18306">
    <property type="entry name" value="LDcluster4"/>
    <property type="match status" value="1"/>
</dbReference>
<dbReference type="PANTHER" id="PTHR43393">
    <property type="entry name" value="CYTOKININ RIBOSIDE 5'-MONOPHOSPHATE PHOSPHORIBOHYDROLASE"/>
    <property type="match status" value="1"/>
</dbReference>
<dbReference type="Gene3D" id="3.40.50.450">
    <property type="match status" value="1"/>
</dbReference>
<evidence type="ECO:0008006" key="3">
    <source>
        <dbReference type="Google" id="ProtNLM"/>
    </source>
</evidence>
<organism evidence="1 2">
    <name type="scientific">Pseudoduganella namucuonensis</name>
    <dbReference type="NCBI Taxonomy" id="1035707"/>
    <lineage>
        <taxon>Bacteria</taxon>
        <taxon>Pseudomonadati</taxon>
        <taxon>Pseudomonadota</taxon>
        <taxon>Betaproteobacteria</taxon>
        <taxon>Burkholderiales</taxon>
        <taxon>Oxalobacteraceae</taxon>
        <taxon>Telluria group</taxon>
        <taxon>Pseudoduganella</taxon>
    </lineage>
</organism>
<dbReference type="GO" id="GO:0005829">
    <property type="term" value="C:cytosol"/>
    <property type="evidence" value="ECO:0007669"/>
    <property type="project" value="TreeGrafter"/>
</dbReference>
<evidence type="ECO:0000313" key="2">
    <source>
        <dbReference type="Proteomes" id="UP000199391"/>
    </source>
</evidence>
<evidence type="ECO:0000313" key="1">
    <source>
        <dbReference type="EMBL" id="SFU98747.1"/>
    </source>
</evidence>
<dbReference type="AlphaFoldDB" id="A0A1I7KMR1"/>
<sequence>MKAEISNASQLKDWLDDPRPAVFQAMNLLDVSSDMAERNLKDCAFLGCVVSPTLAAAAAVANCLVLPPAPDVPFDPYIASLYTPDKLYDKLDPTVPGSYNNCLDKRIYDSYADAKQNVLEVSCDLMLLRRMHDASITESLDDWIASRKPRTVAIMGGHDLNRDDPKFANAARLAMRLAQQGFLVATGGGPGAMEAANLGAYAAGFAAPERVLDAALAKLAEAPKFSVDIGKWLRVGYAAWKEMGVPEFPEMGENLGIPTWFYGHEPANVFATRIAKYFENSVREEGLLAIAQGGIVFTEGNAGTVQEIFQDACQNYYRTYDKYKSPMVLLDRA</sequence>
<dbReference type="EMBL" id="FPBO01000018">
    <property type="protein sequence ID" value="SFU98747.1"/>
    <property type="molecule type" value="Genomic_DNA"/>
</dbReference>
<reference evidence="2" key="1">
    <citation type="submission" date="2016-10" db="EMBL/GenBank/DDBJ databases">
        <authorList>
            <person name="Varghese N."/>
            <person name="Submissions S."/>
        </authorList>
    </citation>
    <scope>NUCLEOTIDE SEQUENCE [LARGE SCALE GENOMIC DNA]</scope>
    <source>
        <strain evidence="2">CGMCC 1.11014</strain>
    </source>
</reference>
<dbReference type="STRING" id="1035707.SAMN05216552_101822"/>
<dbReference type="PANTHER" id="PTHR43393:SF3">
    <property type="entry name" value="LYSINE DECARBOXYLASE-LIKE PROTEIN"/>
    <property type="match status" value="1"/>
</dbReference>
<dbReference type="InterPro" id="IPR041164">
    <property type="entry name" value="LDcluster4"/>
</dbReference>
<dbReference type="OrthoDB" id="9801098at2"/>
<protein>
    <recommendedName>
        <fullName evidence="3">Rossmann fold nucleotide-binding protein</fullName>
    </recommendedName>
</protein>
<name>A0A1I7KMR1_9BURK</name>
<gene>
    <name evidence="1" type="ORF">SAMN05216552_101822</name>
</gene>
<accession>A0A1I7KMR1</accession>
<dbReference type="SUPFAM" id="SSF102405">
    <property type="entry name" value="MCP/YpsA-like"/>
    <property type="match status" value="1"/>
</dbReference>
<proteinExistence type="predicted"/>
<dbReference type="InterPro" id="IPR052341">
    <property type="entry name" value="LOG_family_nucleotidases"/>
</dbReference>
<dbReference type="RefSeq" id="WP_143133218.1">
    <property type="nucleotide sequence ID" value="NZ_FPBO01000018.1"/>
</dbReference>
<dbReference type="Proteomes" id="UP000199391">
    <property type="component" value="Unassembled WGS sequence"/>
</dbReference>
<keyword evidence="2" id="KW-1185">Reference proteome</keyword>